<dbReference type="GO" id="GO:0030599">
    <property type="term" value="F:pectinesterase activity"/>
    <property type="evidence" value="ECO:0007669"/>
    <property type="project" value="UniProtKB-UniRule"/>
</dbReference>
<organism evidence="15 16">
    <name type="scientific">Momordica charantia</name>
    <name type="common">Bitter gourd</name>
    <name type="synonym">Balsam pear</name>
    <dbReference type="NCBI Taxonomy" id="3673"/>
    <lineage>
        <taxon>Eukaryota</taxon>
        <taxon>Viridiplantae</taxon>
        <taxon>Streptophyta</taxon>
        <taxon>Embryophyta</taxon>
        <taxon>Tracheophyta</taxon>
        <taxon>Spermatophyta</taxon>
        <taxon>Magnoliopsida</taxon>
        <taxon>eudicotyledons</taxon>
        <taxon>Gunneridae</taxon>
        <taxon>Pentapetalae</taxon>
        <taxon>rosids</taxon>
        <taxon>fabids</taxon>
        <taxon>Cucurbitales</taxon>
        <taxon>Cucurbitaceae</taxon>
        <taxon>Momordiceae</taxon>
        <taxon>Momordica</taxon>
    </lineage>
</organism>
<keyword evidence="8 12" id="KW-0378">Hydrolase</keyword>
<comment type="pathway">
    <text evidence="2 12">Glycan metabolism; pectin degradation; 2-dehydro-3-deoxy-D-gluconate from pectin: step 1/5.</text>
</comment>
<evidence type="ECO:0000256" key="5">
    <source>
        <dbReference type="ARBA" id="ARBA00022512"/>
    </source>
</evidence>
<feature type="domain" description="Pectinesterase catalytic" evidence="14">
    <location>
        <begin position="83"/>
        <end position="369"/>
    </location>
</feature>
<dbReference type="PANTHER" id="PTHR31321">
    <property type="entry name" value="ACYL-COA THIOESTER HYDROLASE YBHC-RELATED"/>
    <property type="match status" value="1"/>
</dbReference>
<dbReference type="Proteomes" id="UP000504603">
    <property type="component" value="Unplaced"/>
</dbReference>
<dbReference type="RefSeq" id="XP_022147590.1">
    <property type="nucleotide sequence ID" value="XM_022291898.1"/>
</dbReference>
<dbReference type="Pfam" id="PF01095">
    <property type="entry name" value="Pectinesterase"/>
    <property type="match status" value="1"/>
</dbReference>
<dbReference type="InterPro" id="IPR011050">
    <property type="entry name" value="Pectin_lyase_fold/virulence"/>
</dbReference>
<evidence type="ECO:0000256" key="3">
    <source>
        <dbReference type="ARBA" id="ARBA00008891"/>
    </source>
</evidence>
<evidence type="ECO:0000256" key="11">
    <source>
        <dbReference type="PROSITE-ProRule" id="PRU10040"/>
    </source>
</evidence>
<evidence type="ECO:0000256" key="10">
    <source>
        <dbReference type="ARBA" id="ARBA00047928"/>
    </source>
</evidence>
<keyword evidence="6" id="KW-0964">Secreted</keyword>
<feature type="active site" evidence="11">
    <location>
        <position position="235"/>
    </location>
</feature>
<feature type="transmembrane region" description="Helical" evidence="13">
    <location>
        <begin position="12"/>
        <end position="33"/>
    </location>
</feature>
<keyword evidence="13" id="KW-1133">Transmembrane helix</keyword>
<dbReference type="FunFam" id="2.160.20.10:FF:000008">
    <property type="entry name" value="Pectinesterase"/>
    <property type="match status" value="1"/>
</dbReference>
<dbReference type="SUPFAM" id="SSF51126">
    <property type="entry name" value="Pectin lyase-like"/>
    <property type="match status" value="1"/>
</dbReference>
<evidence type="ECO:0000259" key="14">
    <source>
        <dbReference type="Pfam" id="PF01095"/>
    </source>
</evidence>
<dbReference type="EC" id="3.1.1.11" evidence="4 12"/>
<dbReference type="OrthoDB" id="2019149at2759"/>
<evidence type="ECO:0000256" key="4">
    <source>
        <dbReference type="ARBA" id="ARBA00013229"/>
    </source>
</evidence>
<evidence type="ECO:0000256" key="1">
    <source>
        <dbReference type="ARBA" id="ARBA00004191"/>
    </source>
</evidence>
<protein>
    <recommendedName>
        <fullName evidence="4 12">Pectinesterase</fullName>
        <ecNumber evidence="4 12">3.1.1.11</ecNumber>
    </recommendedName>
</protein>
<dbReference type="InterPro" id="IPR012334">
    <property type="entry name" value="Pectin_lyas_fold"/>
</dbReference>
<keyword evidence="5" id="KW-0134">Cell wall</keyword>
<evidence type="ECO:0000313" key="15">
    <source>
        <dbReference type="Proteomes" id="UP000504603"/>
    </source>
</evidence>
<dbReference type="AlphaFoldDB" id="A0A6J1D0K0"/>
<dbReference type="PROSITE" id="PS00503">
    <property type="entry name" value="PECTINESTERASE_2"/>
    <property type="match status" value="1"/>
</dbReference>
<keyword evidence="9 12" id="KW-0063">Aspartyl esterase</keyword>
<dbReference type="Gene3D" id="2.160.20.10">
    <property type="entry name" value="Single-stranded right-handed beta-helix, Pectin lyase-like"/>
    <property type="match status" value="1"/>
</dbReference>
<keyword evidence="13" id="KW-0472">Membrane</keyword>
<dbReference type="UniPathway" id="UPA00545">
    <property type="reaction ID" value="UER00823"/>
</dbReference>
<keyword evidence="13" id="KW-0812">Transmembrane</keyword>
<comment type="similarity">
    <text evidence="3">Belongs to the pectinesterase family.</text>
</comment>
<evidence type="ECO:0000256" key="7">
    <source>
        <dbReference type="ARBA" id="ARBA00022729"/>
    </source>
</evidence>
<accession>A0A6J1D0K0</accession>
<keyword evidence="15" id="KW-1185">Reference proteome</keyword>
<evidence type="ECO:0000256" key="2">
    <source>
        <dbReference type="ARBA" id="ARBA00005184"/>
    </source>
</evidence>
<comment type="catalytic activity">
    <reaction evidence="10 12">
        <text>[(1-&gt;4)-alpha-D-galacturonosyl methyl ester](n) + n H2O = [(1-&gt;4)-alpha-D-galacturonosyl](n) + n methanol + n H(+)</text>
        <dbReference type="Rhea" id="RHEA:22380"/>
        <dbReference type="Rhea" id="RHEA-COMP:14570"/>
        <dbReference type="Rhea" id="RHEA-COMP:14573"/>
        <dbReference type="ChEBI" id="CHEBI:15377"/>
        <dbReference type="ChEBI" id="CHEBI:15378"/>
        <dbReference type="ChEBI" id="CHEBI:17790"/>
        <dbReference type="ChEBI" id="CHEBI:140522"/>
        <dbReference type="ChEBI" id="CHEBI:140523"/>
        <dbReference type="EC" id="3.1.1.11"/>
    </reaction>
</comment>
<evidence type="ECO:0000313" key="16">
    <source>
        <dbReference type="RefSeq" id="XP_022147590.1"/>
    </source>
</evidence>
<reference evidence="16" key="1">
    <citation type="submission" date="2025-08" db="UniProtKB">
        <authorList>
            <consortium name="RefSeq"/>
        </authorList>
    </citation>
    <scope>IDENTIFICATION</scope>
    <source>
        <strain evidence="16">OHB3-1</strain>
    </source>
</reference>
<dbReference type="GeneID" id="111016481"/>
<evidence type="ECO:0000256" key="13">
    <source>
        <dbReference type="SAM" id="Phobius"/>
    </source>
</evidence>
<evidence type="ECO:0000256" key="8">
    <source>
        <dbReference type="ARBA" id="ARBA00022801"/>
    </source>
</evidence>
<dbReference type="GO" id="GO:0045490">
    <property type="term" value="P:pectin catabolic process"/>
    <property type="evidence" value="ECO:0007669"/>
    <property type="project" value="UniProtKB-UniRule"/>
</dbReference>
<dbReference type="InterPro" id="IPR000070">
    <property type="entry name" value="Pectinesterase_cat"/>
</dbReference>
<dbReference type="InterPro" id="IPR033131">
    <property type="entry name" value="Pectinesterase_Asp_AS"/>
</dbReference>
<evidence type="ECO:0000256" key="9">
    <source>
        <dbReference type="ARBA" id="ARBA00023085"/>
    </source>
</evidence>
<dbReference type="PANTHER" id="PTHR31321:SF126">
    <property type="entry name" value="PECTINESTERASE"/>
    <property type="match status" value="1"/>
</dbReference>
<keyword evidence="7" id="KW-0732">Signal</keyword>
<evidence type="ECO:0000256" key="12">
    <source>
        <dbReference type="RuleBase" id="RU000589"/>
    </source>
</evidence>
<sequence length="389" mass="42765">MYRPAVASSSPVAVAIALAVIQLIIILPAAVVARTKPIPAEPSKLDEWIENNMKEYHERKANDTGVKALDKRLAMAEDAVRLITVRPDGRGNFTTITAAIESIPAGNTARVIVWIAGGIYREKITIDASKPFVTLYGQNGKMPVITFDGTASEFGTVQSATVAVESDYFVAVNIAFVNSAAMPDVRVSGGQAVAMRISGDKAAFHHCHFIGFQDTLCDDRGRHFFKDCYIEGTVDFIFGNGKSLYLKTRINSVAEGMGVITAQAREDATDDSGFTFVYCNITGTGNTYLGRAWKERTRVVFAYTYMGNLINTEGWSDKMHHGEPRKSMYYGEYKCMGPGATPAGRVKYARILSDEEARAFLSMTYIHGNKWLLPPPLLSFSRSHPNTFH</sequence>
<evidence type="ECO:0000256" key="6">
    <source>
        <dbReference type="ARBA" id="ARBA00022525"/>
    </source>
</evidence>
<comment type="subcellular location">
    <subcellularLocation>
        <location evidence="1">Secreted</location>
        <location evidence="1">Cell wall</location>
    </subcellularLocation>
</comment>
<dbReference type="KEGG" id="mcha:111016481"/>
<proteinExistence type="inferred from homology"/>
<gene>
    <name evidence="16" type="primary">LOC111016481</name>
</gene>
<dbReference type="GO" id="GO:0042545">
    <property type="term" value="P:cell wall modification"/>
    <property type="evidence" value="ECO:0007669"/>
    <property type="project" value="UniProtKB-UniRule"/>
</dbReference>
<name>A0A6J1D0K0_MOMCH</name>